<accession>A0A949TH05</accession>
<proteinExistence type="predicted"/>
<dbReference type="RefSeq" id="WP_218319105.1">
    <property type="nucleotide sequence ID" value="NZ_JAEEGC010000018.1"/>
</dbReference>
<keyword evidence="3" id="KW-1185">Reference proteome</keyword>
<feature type="signal peptide" evidence="1">
    <location>
        <begin position="1"/>
        <end position="24"/>
    </location>
</feature>
<feature type="chain" id="PRO_5039368783" description="DUF697 domain-containing protein" evidence="1">
    <location>
        <begin position="25"/>
        <end position="121"/>
    </location>
</feature>
<evidence type="ECO:0000313" key="3">
    <source>
        <dbReference type="Proteomes" id="UP000694308"/>
    </source>
</evidence>
<dbReference type="AlphaFoldDB" id="A0A949TH05"/>
<dbReference type="EMBL" id="JAEEGC010000018">
    <property type="protein sequence ID" value="MBV7272070.1"/>
    <property type="molecule type" value="Genomic_DNA"/>
</dbReference>
<gene>
    <name evidence="2" type="ORF">I6U48_03950</name>
</gene>
<sequence length="121" mass="12081">MTSEQKSKCSAIIHTASVSGAAAAAGMAQLPGADVPLLIGIEVTMVIALGGVFGEDINETTAKAIVASAAASYAGRGIAQALVGWLPGIGNVINASTAAVLIETIGWAVANDFANKYNYST</sequence>
<evidence type="ECO:0000256" key="1">
    <source>
        <dbReference type="SAM" id="SignalP"/>
    </source>
</evidence>
<evidence type="ECO:0000313" key="2">
    <source>
        <dbReference type="EMBL" id="MBV7272070.1"/>
    </source>
</evidence>
<reference evidence="2" key="1">
    <citation type="submission" date="2020-12" db="EMBL/GenBank/DDBJ databases">
        <title>Clostridium thailandense sp. nov., a novel acetogenic bacterium isolated from peat land soil in Thailand.</title>
        <authorList>
            <person name="Chaikitkaew S."/>
            <person name="Birkeland N.K."/>
        </authorList>
    </citation>
    <scope>NUCLEOTIDE SEQUENCE</scope>
    <source>
        <strain evidence="2">PL3</strain>
    </source>
</reference>
<evidence type="ECO:0008006" key="4">
    <source>
        <dbReference type="Google" id="ProtNLM"/>
    </source>
</evidence>
<keyword evidence="1" id="KW-0732">Signal</keyword>
<comment type="caution">
    <text evidence="2">The sequence shown here is derived from an EMBL/GenBank/DDBJ whole genome shotgun (WGS) entry which is preliminary data.</text>
</comment>
<protein>
    <recommendedName>
        <fullName evidence="4">DUF697 domain-containing protein</fullName>
    </recommendedName>
</protein>
<organism evidence="2 3">
    <name type="scientific">Clostridium thailandense</name>
    <dbReference type="NCBI Taxonomy" id="2794346"/>
    <lineage>
        <taxon>Bacteria</taxon>
        <taxon>Bacillati</taxon>
        <taxon>Bacillota</taxon>
        <taxon>Clostridia</taxon>
        <taxon>Eubacteriales</taxon>
        <taxon>Clostridiaceae</taxon>
        <taxon>Clostridium</taxon>
    </lineage>
</organism>
<dbReference type="Proteomes" id="UP000694308">
    <property type="component" value="Unassembled WGS sequence"/>
</dbReference>
<name>A0A949TH05_9CLOT</name>